<reference evidence="1" key="1">
    <citation type="submission" date="2015-08" db="EMBL/GenBank/DDBJ databases">
        <title>Draft genome sequence of Komagataeibacter europaeus CECT 8546 a cellulose producer strain from vinegar produced by the traditional method.</title>
        <authorList>
            <person name="Poehlein A."/>
            <person name="Valera M.J."/>
            <person name="Haack F.S."/>
            <person name="Mas A."/>
            <person name="Daniel R."/>
            <person name="Streit W.R."/>
            <person name="Mateo E."/>
        </authorList>
    </citation>
    <scope>NUCLEOTIDE SEQUENCE [LARGE SCALE GENOMIC DNA]</scope>
    <source>
        <strain evidence="1">CECT 8546</strain>
    </source>
</reference>
<organism evidence="1 2">
    <name type="scientific">Komagataeibacter europaeus</name>
    <name type="common">Gluconacetobacter europaeus</name>
    <dbReference type="NCBI Taxonomy" id="33995"/>
    <lineage>
        <taxon>Bacteria</taxon>
        <taxon>Pseudomonadati</taxon>
        <taxon>Pseudomonadota</taxon>
        <taxon>Alphaproteobacteria</taxon>
        <taxon>Acetobacterales</taxon>
        <taxon>Acetobacteraceae</taxon>
        <taxon>Komagataeibacter</taxon>
    </lineage>
</organism>
<comment type="caution">
    <text evidence="1">The sequence shown here is derived from an EMBL/GenBank/DDBJ whole genome shotgun (WGS) entry which is preliminary data.</text>
</comment>
<dbReference type="PATRIC" id="fig|33995.3.peg.2858"/>
<keyword evidence="2" id="KW-1185">Reference proteome</keyword>
<evidence type="ECO:0000313" key="1">
    <source>
        <dbReference type="EMBL" id="KON63869.1"/>
    </source>
</evidence>
<dbReference type="Proteomes" id="UP000037566">
    <property type="component" value="Unassembled WGS sequence"/>
</dbReference>
<sequence length="84" mass="9960">MPEAMPCNVIGTGKMKPFVKFSSYGRHLRQRPGINARSAWRQFEFFAKIFQQMYCYSTDNQDSLLAPIQHSYPAIKKYFRTQFR</sequence>
<dbReference type="AlphaFoldDB" id="A0A0M0EF14"/>
<protein>
    <submittedName>
        <fullName evidence="1">Uncharacterized protein</fullName>
    </submittedName>
</protein>
<gene>
    <name evidence="1" type="ORF">KOEU_25740</name>
</gene>
<dbReference type="EMBL" id="LHUQ01000018">
    <property type="protein sequence ID" value="KON63869.1"/>
    <property type="molecule type" value="Genomic_DNA"/>
</dbReference>
<name>A0A0M0EF14_KOMEU</name>
<proteinExistence type="predicted"/>
<accession>A0A0M0EF14</accession>
<evidence type="ECO:0000313" key="2">
    <source>
        <dbReference type="Proteomes" id="UP000037566"/>
    </source>
</evidence>